<keyword evidence="3" id="KW-1185">Reference proteome</keyword>
<feature type="compositionally biased region" description="Polar residues" evidence="1">
    <location>
        <begin position="91"/>
        <end position="102"/>
    </location>
</feature>
<comment type="caution">
    <text evidence="2">The sequence shown here is derived from an EMBL/GenBank/DDBJ whole genome shotgun (WGS) entry which is preliminary data.</text>
</comment>
<proteinExistence type="predicted"/>
<accession>A0A9Q3BYR6</accession>
<protein>
    <submittedName>
        <fullName evidence="2">Uncharacterized protein</fullName>
    </submittedName>
</protein>
<evidence type="ECO:0000256" key="1">
    <source>
        <dbReference type="SAM" id="MobiDB-lite"/>
    </source>
</evidence>
<evidence type="ECO:0000313" key="2">
    <source>
        <dbReference type="EMBL" id="MBW0475066.1"/>
    </source>
</evidence>
<evidence type="ECO:0000313" key="3">
    <source>
        <dbReference type="Proteomes" id="UP000765509"/>
    </source>
</evidence>
<feature type="region of interest" description="Disordered" evidence="1">
    <location>
        <begin position="1"/>
        <end position="21"/>
    </location>
</feature>
<dbReference type="Proteomes" id="UP000765509">
    <property type="component" value="Unassembled WGS sequence"/>
</dbReference>
<feature type="region of interest" description="Disordered" evidence="1">
    <location>
        <begin position="68"/>
        <end position="102"/>
    </location>
</feature>
<name>A0A9Q3BYR6_9BASI</name>
<gene>
    <name evidence="2" type="ORF">O181_014781</name>
</gene>
<dbReference type="AlphaFoldDB" id="A0A9Q3BYR6"/>
<dbReference type="EMBL" id="AVOT02003972">
    <property type="protein sequence ID" value="MBW0475066.1"/>
    <property type="molecule type" value="Genomic_DNA"/>
</dbReference>
<organism evidence="2 3">
    <name type="scientific">Austropuccinia psidii MF-1</name>
    <dbReference type="NCBI Taxonomy" id="1389203"/>
    <lineage>
        <taxon>Eukaryota</taxon>
        <taxon>Fungi</taxon>
        <taxon>Dikarya</taxon>
        <taxon>Basidiomycota</taxon>
        <taxon>Pucciniomycotina</taxon>
        <taxon>Pucciniomycetes</taxon>
        <taxon>Pucciniales</taxon>
        <taxon>Sphaerophragmiaceae</taxon>
        <taxon>Austropuccinia</taxon>
    </lineage>
</organism>
<sequence length="102" mass="11930">MEYGQHNVPYGSIMSQNRNYNPEDLPQENCFNVSHVRNEMLQPTKGFKLLEERETRIREKQAAIQAIESSWHMEEPSQIQVPQYSEEGFPSSPQQSRSFLKS</sequence>
<reference evidence="2" key="1">
    <citation type="submission" date="2021-03" db="EMBL/GenBank/DDBJ databases">
        <title>Draft genome sequence of rust myrtle Austropuccinia psidii MF-1, a brazilian biotype.</title>
        <authorList>
            <person name="Quecine M.C."/>
            <person name="Pachon D.M.R."/>
            <person name="Bonatelli M.L."/>
            <person name="Correr F.H."/>
            <person name="Franceschini L.M."/>
            <person name="Leite T.F."/>
            <person name="Margarido G.R.A."/>
            <person name="Almeida C.A."/>
            <person name="Ferrarezi J.A."/>
            <person name="Labate C.A."/>
        </authorList>
    </citation>
    <scope>NUCLEOTIDE SEQUENCE</scope>
    <source>
        <strain evidence="2">MF-1</strain>
    </source>
</reference>